<comment type="caution">
    <text evidence="1">The sequence shown here is derived from an EMBL/GenBank/DDBJ whole genome shotgun (WGS) entry which is preliminary data.</text>
</comment>
<keyword evidence="2" id="KW-1185">Reference proteome</keyword>
<sequence>MSIHFVLCSASTTSSDASFLALPLVTASPESALDERSHRRAALEASLREVLFQIIKFVNEKKDHVPPIPSLQGVSFPYEITVSR</sequence>
<protein>
    <submittedName>
        <fullName evidence="1">Autophagy-related protein 101</fullName>
    </submittedName>
</protein>
<evidence type="ECO:0000313" key="2">
    <source>
        <dbReference type="Proteomes" id="UP001060215"/>
    </source>
</evidence>
<dbReference type="Proteomes" id="UP001060215">
    <property type="component" value="Chromosome 5"/>
</dbReference>
<evidence type="ECO:0000313" key="1">
    <source>
        <dbReference type="EMBL" id="KAI8012396.1"/>
    </source>
</evidence>
<organism evidence="1 2">
    <name type="scientific">Camellia lanceoleosa</name>
    <dbReference type="NCBI Taxonomy" id="1840588"/>
    <lineage>
        <taxon>Eukaryota</taxon>
        <taxon>Viridiplantae</taxon>
        <taxon>Streptophyta</taxon>
        <taxon>Embryophyta</taxon>
        <taxon>Tracheophyta</taxon>
        <taxon>Spermatophyta</taxon>
        <taxon>Magnoliopsida</taxon>
        <taxon>eudicotyledons</taxon>
        <taxon>Gunneridae</taxon>
        <taxon>Pentapetalae</taxon>
        <taxon>asterids</taxon>
        <taxon>Ericales</taxon>
        <taxon>Theaceae</taxon>
        <taxon>Camellia</taxon>
    </lineage>
</organism>
<reference evidence="1 2" key="1">
    <citation type="journal article" date="2022" name="Plant J.">
        <title>Chromosome-level genome of Camellia lanceoleosa provides a valuable resource for understanding genome evolution and self-incompatibility.</title>
        <authorList>
            <person name="Gong W."/>
            <person name="Xiao S."/>
            <person name="Wang L."/>
            <person name="Liao Z."/>
            <person name="Chang Y."/>
            <person name="Mo W."/>
            <person name="Hu G."/>
            <person name="Li W."/>
            <person name="Zhao G."/>
            <person name="Zhu H."/>
            <person name="Hu X."/>
            <person name="Ji K."/>
            <person name="Xiang X."/>
            <person name="Song Q."/>
            <person name="Yuan D."/>
            <person name="Jin S."/>
            <person name="Zhang L."/>
        </authorList>
    </citation>
    <scope>NUCLEOTIDE SEQUENCE [LARGE SCALE GENOMIC DNA]</scope>
    <source>
        <strain evidence="1">SQ_2022a</strain>
    </source>
</reference>
<dbReference type="EMBL" id="CM045762">
    <property type="protein sequence ID" value="KAI8012396.1"/>
    <property type="molecule type" value="Genomic_DNA"/>
</dbReference>
<accession>A0ACC0HK30</accession>
<name>A0ACC0HK30_9ERIC</name>
<proteinExistence type="predicted"/>
<gene>
    <name evidence="1" type="ORF">LOK49_LG06G00404</name>
</gene>